<organism evidence="7 8">
    <name type="scientific">Kockovaella imperatae</name>
    <dbReference type="NCBI Taxonomy" id="4999"/>
    <lineage>
        <taxon>Eukaryota</taxon>
        <taxon>Fungi</taxon>
        <taxon>Dikarya</taxon>
        <taxon>Basidiomycota</taxon>
        <taxon>Agaricomycotina</taxon>
        <taxon>Tremellomycetes</taxon>
        <taxon>Tremellales</taxon>
        <taxon>Cuniculitremaceae</taxon>
        <taxon>Kockovaella</taxon>
    </lineage>
</organism>
<feature type="transmembrane region" description="Helical" evidence="5">
    <location>
        <begin position="57"/>
        <end position="74"/>
    </location>
</feature>
<dbReference type="InParanoid" id="A0A1Y1UAG6"/>
<feature type="transmembrane region" description="Helical" evidence="5">
    <location>
        <begin position="221"/>
        <end position="245"/>
    </location>
</feature>
<evidence type="ECO:0000313" key="7">
    <source>
        <dbReference type="EMBL" id="ORX34486.1"/>
    </source>
</evidence>
<dbReference type="AlphaFoldDB" id="A0A1Y1UAG6"/>
<comment type="subcellular location">
    <subcellularLocation>
        <location evidence="1">Membrane</location>
        <topology evidence="1">Multi-pass membrane protein</topology>
    </subcellularLocation>
</comment>
<dbReference type="Proteomes" id="UP000193218">
    <property type="component" value="Unassembled WGS sequence"/>
</dbReference>
<evidence type="ECO:0000256" key="2">
    <source>
        <dbReference type="ARBA" id="ARBA00022692"/>
    </source>
</evidence>
<feature type="transmembrane region" description="Helical" evidence="5">
    <location>
        <begin position="317"/>
        <end position="336"/>
    </location>
</feature>
<dbReference type="SUPFAM" id="SSF103473">
    <property type="entry name" value="MFS general substrate transporter"/>
    <property type="match status" value="1"/>
</dbReference>
<keyword evidence="3 5" id="KW-1133">Transmembrane helix</keyword>
<dbReference type="RefSeq" id="XP_021868749.1">
    <property type="nucleotide sequence ID" value="XM_022016870.1"/>
</dbReference>
<feature type="transmembrane region" description="Helical" evidence="5">
    <location>
        <begin position="348"/>
        <end position="367"/>
    </location>
</feature>
<evidence type="ECO:0000256" key="3">
    <source>
        <dbReference type="ARBA" id="ARBA00022989"/>
    </source>
</evidence>
<keyword evidence="2 5" id="KW-0812">Transmembrane</keyword>
<gene>
    <name evidence="7" type="ORF">BD324DRAFT_636116</name>
</gene>
<sequence>MTASYGLTLGMFLIASGRLGDLYGPKLLWLLGTGLMAIFNLGTGFCQSRIPFDLCRALAGIGAALAVPNAVAILGRTYPPGSTRSLIFAIFGALAPVGFMVGGAVAALLAQTTSVIWIWFFTAILAAVILVLGIFVLPPDANLAPASARRSFDYVGTLLLIVALGLFNFTWNQGPVVAWSAPYVWSLLLVSMLAFVALYFWEKRLGTHALIPTEVLSRTSLLVYLCLWLGWMSFGVFLFYTTLFIRNVRGVDTALGLTAQLIPVTPTGVICALAVPTLLTRFPGHQIFFVSMVAFLVGDVMGAVAPVHGYWSVTFPSLILVILGPDLSYSTGQLIVSNSVDRQFQGTAGGIVSMITNYSLSIGLGMAGTVEAYVVPNGPVLKGYRTAFYFGSGLAALAVVVVGLFVRMPKMTQYRE</sequence>
<dbReference type="GO" id="GO:0022857">
    <property type="term" value="F:transmembrane transporter activity"/>
    <property type="evidence" value="ECO:0007669"/>
    <property type="project" value="InterPro"/>
</dbReference>
<accession>A0A1Y1UAG6</accession>
<dbReference type="Gene3D" id="1.20.1250.20">
    <property type="entry name" value="MFS general substrate transporter like domains"/>
    <property type="match status" value="2"/>
</dbReference>
<dbReference type="GeneID" id="33558679"/>
<dbReference type="InterPro" id="IPR011701">
    <property type="entry name" value="MFS"/>
</dbReference>
<dbReference type="InterPro" id="IPR020846">
    <property type="entry name" value="MFS_dom"/>
</dbReference>
<evidence type="ECO:0000259" key="6">
    <source>
        <dbReference type="PROSITE" id="PS50850"/>
    </source>
</evidence>
<evidence type="ECO:0000313" key="8">
    <source>
        <dbReference type="Proteomes" id="UP000193218"/>
    </source>
</evidence>
<dbReference type="EMBL" id="NBSH01000014">
    <property type="protein sequence ID" value="ORX34486.1"/>
    <property type="molecule type" value="Genomic_DNA"/>
</dbReference>
<dbReference type="FunCoup" id="A0A1Y1UAG6">
    <property type="interactions" value="18"/>
</dbReference>
<evidence type="ECO:0000256" key="5">
    <source>
        <dbReference type="SAM" id="Phobius"/>
    </source>
</evidence>
<feature type="transmembrane region" description="Helical" evidence="5">
    <location>
        <begin position="183"/>
        <end position="201"/>
    </location>
</feature>
<dbReference type="Pfam" id="PF07690">
    <property type="entry name" value="MFS_1"/>
    <property type="match status" value="1"/>
</dbReference>
<feature type="transmembrane region" description="Helical" evidence="5">
    <location>
        <begin position="116"/>
        <end position="139"/>
    </location>
</feature>
<dbReference type="PROSITE" id="PS50850">
    <property type="entry name" value="MFS"/>
    <property type="match status" value="1"/>
</dbReference>
<evidence type="ECO:0000256" key="4">
    <source>
        <dbReference type="ARBA" id="ARBA00023136"/>
    </source>
</evidence>
<feature type="transmembrane region" description="Helical" evidence="5">
    <location>
        <begin position="86"/>
        <end position="110"/>
    </location>
</feature>
<dbReference type="GO" id="GO:0016020">
    <property type="term" value="C:membrane"/>
    <property type="evidence" value="ECO:0007669"/>
    <property type="project" value="UniProtKB-SubCell"/>
</dbReference>
<feature type="transmembrane region" description="Helical" evidence="5">
    <location>
        <begin position="27"/>
        <end position="45"/>
    </location>
</feature>
<protein>
    <submittedName>
        <fullName evidence="7">Major facilitator superfamily domain-containing protein</fullName>
    </submittedName>
</protein>
<proteinExistence type="predicted"/>
<feature type="domain" description="Major facilitator superfamily (MFS) profile" evidence="6">
    <location>
        <begin position="1"/>
        <end position="410"/>
    </location>
</feature>
<dbReference type="InterPro" id="IPR036259">
    <property type="entry name" value="MFS_trans_sf"/>
</dbReference>
<feature type="transmembrane region" description="Helical" evidence="5">
    <location>
        <begin position="387"/>
        <end position="406"/>
    </location>
</feature>
<dbReference type="OrthoDB" id="440755at2759"/>
<keyword evidence="8" id="KW-1185">Reference proteome</keyword>
<dbReference type="PANTHER" id="PTHR42718:SF1">
    <property type="entry name" value="LOW AFFINITY AMMONIUM TRANSPORTER"/>
    <property type="match status" value="1"/>
</dbReference>
<feature type="transmembrane region" description="Helical" evidence="5">
    <location>
        <begin position="257"/>
        <end position="275"/>
    </location>
</feature>
<dbReference type="PANTHER" id="PTHR42718">
    <property type="entry name" value="MAJOR FACILITATOR SUPERFAMILY MULTIDRUG TRANSPORTER MFSC"/>
    <property type="match status" value="1"/>
</dbReference>
<keyword evidence="4 5" id="KW-0472">Membrane</keyword>
<reference evidence="7 8" key="1">
    <citation type="submission" date="2017-03" db="EMBL/GenBank/DDBJ databases">
        <title>Widespread Adenine N6-methylation of Active Genes in Fungi.</title>
        <authorList>
            <consortium name="DOE Joint Genome Institute"/>
            <person name="Mondo S.J."/>
            <person name="Dannebaum R.O."/>
            <person name="Kuo R.C."/>
            <person name="Louie K.B."/>
            <person name="Bewick A.J."/>
            <person name="Labutti K."/>
            <person name="Haridas S."/>
            <person name="Kuo A."/>
            <person name="Salamov A."/>
            <person name="Ahrendt S.R."/>
            <person name="Lau R."/>
            <person name="Bowen B.P."/>
            <person name="Lipzen A."/>
            <person name="Sullivan W."/>
            <person name="Andreopoulos W.B."/>
            <person name="Clum A."/>
            <person name="Lindquist E."/>
            <person name="Daum C."/>
            <person name="Northen T.R."/>
            <person name="Ramamoorthy G."/>
            <person name="Schmitz R.J."/>
            <person name="Gryganskyi A."/>
            <person name="Culley D."/>
            <person name="Magnuson J."/>
            <person name="James T.Y."/>
            <person name="O'Malley M.A."/>
            <person name="Stajich J.E."/>
            <person name="Spatafora J.W."/>
            <person name="Visel A."/>
            <person name="Grigoriev I.V."/>
        </authorList>
    </citation>
    <scope>NUCLEOTIDE SEQUENCE [LARGE SCALE GENOMIC DNA]</scope>
    <source>
        <strain evidence="7 8">NRRL Y-17943</strain>
    </source>
</reference>
<comment type="caution">
    <text evidence="7">The sequence shown here is derived from an EMBL/GenBank/DDBJ whole genome shotgun (WGS) entry which is preliminary data.</text>
</comment>
<name>A0A1Y1UAG6_9TREE</name>
<evidence type="ECO:0000256" key="1">
    <source>
        <dbReference type="ARBA" id="ARBA00004141"/>
    </source>
</evidence>
<feature type="transmembrane region" description="Helical" evidence="5">
    <location>
        <begin position="287"/>
        <end position="311"/>
    </location>
</feature>